<name>A0A140LE97_9FIRM</name>
<dbReference type="AlphaFoldDB" id="A0A140LE97"/>
<dbReference type="InterPro" id="IPR027417">
    <property type="entry name" value="P-loop_NTPase"/>
</dbReference>
<dbReference type="OrthoDB" id="266913at2"/>
<dbReference type="PATRIC" id="fig|520764.3.peg.227"/>
<dbReference type="Proteomes" id="UP000070427">
    <property type="component" value="Unassembled WGS sequence"/>
</dbReference>
<dbReference type="InParanoid" id="A0A140LE97"/>
<dbReference type="EMBL" id="LOED01000001">
    <property type="protein sequence ID" value="KXG78872.1"/>
    <property type="molecule type" value="Genomic_DNA"/>
</dbReference>
<dbReference type="SUPFAM" id="SSF52540">
    <property type="entry name" value="P-loop containing nucleoside triphosphate hydrolases"/>
    <property type="match status" value="1"/>
</dbReference>
<organism evidence="1 2">
    <name type="scientific">Fervidicola ferrireducens</name>
    <dbReference type="NCBI Taxonomy" id="520764"/>
    <lineage>
        <taxon>Bacteria</taxon>
        <taxon>Bacillati</taxon>
        <taxon>Bacillota</taxon>
        <taxon>Clostridia</taxon>
        <taxon>Thermosediminibacterales</taxon>
        <taxon>Thermosediminibacteraceae</taxon>
        <taxon>Fervidicola</taxon>
    </lineage>
</organism>
<reference evidence="1 2" key="1">
    <citation type="submission" date="2015-12" db="EMBL/GenBank/DDBJ databases">
        <title>Draft genome sequnece of Fervidicola ferrireducens strain Y170.</title>
        <authorList>
            <person name="Patel B.K."/>
        </authorList>
    </citation>
    <scope>NUCLEOTIDE SEQUENCE [LARGE SCALE GENOMIC DNA]</scope>
    <source>
        <strain evidence="1 2">Y170</strain>
    </source>
</reference>
<keyword evidence="2" id="KW-1185">Reference proteome</keyword>
<accession>A0A140LE97</accession>
<proteinExistence type="predicted"/>
<evidence type="ECO:0008006" key="3">
    <source>
        <dbReference type="Google" id="ProtNLM"/>
    </source>
</evidence>
<dbReference type="Gene3D" id="3.40.50.300">
    <property type="entry name" value="P-loop containing nucleotide triphosphate hydrolases"/>
    <property type="match status" value="1"/>
</dbReference>
<protein>
    <recommendedName>
        <fullName evidence="3">ATP-binding protein</fullName>
    </recommendedName>
</protein>
<evidence type="ECO:0000313" key="2">
    <source>
        <dbReference type="Proteomes" id="UP000070427"/>
    </source>
</evidence>
<sequence>MNIGDEILTALQNLSEKEKAIVAEALGLAKKERETQAQQIVNLALAAGVELFHDPQGKAYATIPINGHKETCPITSRGSGPFRSWLRRLFFEKYGKPPGNQALQDAIGVLEAKAQFDGPEHSTNIRIAQNAGKVYVDLANESWKIIEITPGYGWRIIEAHECPVKFIRPKGALPLPEPRSGGTIDDLKRFLNIQSDDDFKLIIAWLLAALRPQGPYPILMLEGEQGTGKTTAARVLRSLIDPNISPVRTPPKDERDLAINAANNWVICYDNLSGIPIWLSDALCRLSTGGGFSTRQLFTDDEEVILEACRPVILTGIDEIASRHDLLDRCIIVNLQPIPEEQRKDETAFWREFEEARPGILGALLVVVSLGLENLDRVKLDRLPRMADFAKWVTACESSGVLWEEGGFMAAYTENRSEAVESALENDVLATAIRILLEERDEWEGTAKDLLEALAVYVDDSTKRTKAWPSNPRTLSSRLRRAATFLRQSGIEVEFYRTPGSGSKRLIRLRKKICVANDAIVARNPQTLENTELEDATQKCDAKIGCDASDNFASHLEALKIKQCDDSDASDAKNHTKSKIVSGEL</sequence>
<dbReference type="RefSeq" id="WP_066350958.1">
    <property type="nucleotide sequence ID" value="NZ_LOED01000001.1"/>
</dbReference>
<gene>
    <name evidence="1" type="ORF">AN618_02100</name>
</gene>
<evidence type="ECO:0000313" key="1">
    <source>
        <dbReference type="EMBL" id="KXG78872.1"/>
    </source>
</evidence>
<comment type="caution">
    <text evidence="1">The sequence shown here is derived from an EMBL/GenBank/DDBJ whole genome shotgun (WGS) entry which is preliminary data.</text>
</comment>
<dbReference type="STRING" id="520764.AN618_02100"/>